<dbReference type="InterPro" id="IPR001915">
    <property type="entry name" value="Peptidase_M48"/>
</dbReference>
<feature type="domain" description="Peptidase M48" evidence="8">
    <location>
        <begin position="80"/>
        <end position="262"/>
    </location>
</feature>
<feature type="chain" id="PRO_5026247982" evidence="7">
    <location>
        <begin position="29"/>
        <end position="278"/>
    </location>
</feature>
<dbReference type="PANTHER" id="PTHR22726">
    <property type="entry name" value="METALLOENDOPEPTIDASE OMA1"/>
    <property type="match status" value="1"/>
</dbReference>
<keyword evidence="9" id="KW-0449">Lipoprotein</keyword>
<dbReference type="EMBL" id="AP021889">
    <property type="protein sequence ID" value="BBP44673.1"/>
    <property type="molecule type" value="Genomic_DNA"/>
</dbReference>
<keyword evidence="10" id="KW-1185">Reference proteome</keyword>
<dbReference type="GO" id="GO:0046872">
    <property type="term" value="F:metal ion binding"/>
    <property type="evidence" value="ECO:0007669"/>
    <property type="project" value="UniProtKB-KW"/>
</dbReference>
<dbReference type="RefSeq" id="WP_173269159.1">
    <property type="nucleotide sequence ID" value="NZ_AP021889.1"/>
</dbReference>
<dbReference type="GO" id="GO:0051603">
    <property type="term" value="P:proteolysis involved in protein catabolic process"/>
    <property type="evidence" value="ECO:0007669"/>
    <property type="project" value="TreeGrafter"/>
</dbReference>
<evidence type="ECO:0000256" key="2">
    <source>
        <dbReference type="ARBA" id="ARBA00022723"/>
    </source>
</evidence>
<dbReference type="AlphaFoldDB" id="A0A6F8PRB8"/>
<accession>A0A6F8PRB8</accession>
<protein>
    <submittedName>
        <fullName evidence="9">Lipoprotein</fullName>
    </submittedName>
</protein>
<dbReference type="GO" id="GO:0004222">
    <property type="term" value="F:metalloendopeptidase activity"/>
    <property type="evidence" value="ECO:0007669"/>
    <property type="project" value="InterPro"/>
</dbReference>
<dbReference type="GO" id="GO:0016020">
    <property type="term" value="C:membrane"/>
    <property type="evidence" value="ECO:0007669"/>
    <property type="project" value="TreeGrafter"/>
</dbReference>
<organism evidence="9 10">
    <name type="scientific">Thiosulfatimonas sediminis</name>
    <dbReference type="NCBI Taxonomy" id="2675054"/>
    <lineage>
        <taxon>Bacteria</taxon>
        <taxon>Pseudomonadati</taxon>
        <taxon>Pseudomonadota</taxon>
        <taxon>Gammaproteobacteria</taxon>
        <taxon>Thiotrichales</taxon>
        <taxon>Piscirickettsiaceae</taxon>
        <taxon>Thiosulfatimonas</taxon>
    </lineage>
</organism>
<keyword evidence="1 6" id="KW-0645">Protease</keyword>
<dbReference type="InterPro" id="IPR051156">
    <property type="entry name" value="Mito/Outer_Membr_Metalloprot"/>
</dbReference>
<name>A0A6F8PRB8_9GAMM</name>
<evidence type="ECO:0000256" key="1">
    <source>
        <dbReference type="ARBA" id="ARBA00022670"/>
    </source>
</evidence>
<comment type="similarity">
    <text evidence="6">Belongs to the peptidase M48 family.</text>
</comment>
<proteinExistence type="inferred from homology"/>
<evidence type="ECO:0000259" key="8">
    <source>
        <dbReference type="Pfam" id="PF01435"/>
    </source>
</evidence>
<reference evidence="10" key="1">
    <citation type="submission" date="2019-11" db="EMBL/GenBank/DDBJ databases">
        <title>Isolation and characterization of two novel species in the genus Thiomicrorhabdus.</title>
        <authorList>
            <person name="Mochizuki J."/>
            <person name="Kojima H."/>
            <person name="Fukui M."/>
        </authorList>
    </citation>
    <scope>NUCLEOTIDE SEQUENCE [LARGE SCALE GENOMIC DNA]</scope>
    <source>
        <strain evidence="10">aks77</strain>
    </source>
</reference>
<evidence type="ECO:0000256" key="3">
    <source>
        <dbReference type="ARBA" id="ARBA00022801"/>
    </source>
</evidence>
<sequence length="278" mass="30364">MIKLNQKPFFISATILLAASSLSGCGTATTQKGTVGIERTQLMLVSEEQIMQGGKAAYAEVLGKAKEEKTLNTNPKLTKRVRLIADRLIPQTGVFRADAPKWDWEVNVLESEQLNAWCMPGGKIAFYTGIIEKLNLTDAEIAAIMGHEMAHALREHSRERASQQVAQQTGLAVLGAVTGMGQVGMDLTSLAMNVTLTLPNSRTHETESDRIGVELAARAGYDPYAAISLWQKMGKATEGGKTPELLSTHPSHDSRIQDLQKYAKKVEPLYLAAKKQFK</sequence>
<dbReference type="PANTHER" id="PTHR22726:SF1">
    <property type="entry name" value="METALLOENDOPEPTIDASE OMA1, MITOCHONDRIAL"/>
    <property type="match status" value="1"/>
</dbReference>
<keyword evidence="3 6" id="KW-0378">Hydrolase</keyword>
<dbReference type="PROSITE" id="PS51257">
    <property type="entry name" value="PROKAR_LIPOPROTEIN"/>
    <property type="match status" value="1"/>
</dbReference>
<keyword evidence="4 6" id="KW-0862">Zinc</keyword>
<dbReference type="Gene3D" id="3.30.2010.10">
    <property type="entry name" value="Metalloproteases ('zincins'), catalytic domain"/>
    <property type="match status" value="1"/>
</dbReference>
<evidence type="ECO:0000256" key="6">
    <source>
        <dbReference type="RuleBase" id="RU003983"/>
    </source>
</evidence>
<gene>
    <name evidence="9" type="ORF">THMIRHAS_00460</name>
</gene>
<keyword evidence="5 6" id="KW-0482">Metalloprotease</keyword>
<evidence type="ECO:0000256" key="5">
    <source>
        <dbReference type="ARBA" id="ARBA00023049"/>
    </source>
</evidence>
<evidence type="ECO:0000313" key="9">
    <source>
        <dbReference type="EMBL" id="BBP44673.1"/>
    </source>
</evidence>
<dbReference type="CDD" id="cd07331">
    <property type="entry name" value="M48C_Oma1_like"/>
    <property type="match status" value="1"/>
</dbReference>
<dbReference type="KEGG" id="tse:THMIRHAS_00460"/>
<dbReference type="Proteomes" id="UP000501726">
    <property type="component" value="Chromosome"/>
</dbReference>
<evidence type="ECO:0000256" key="7">
    <source>
        <dbReference type="SAM" id="SignalP"/>
    </source>
</evidence>
<comment type="cofactor">
    <cofactor evidence="6">
        <name>Zn(2+)</name>
        <dbReference type="ChEBI" id="CHEBI:29105"/>
    </cofactor>
    <text evidence="6">Binds 1 zinc ion per subunit.</text>
</comment>
<feature type="signal peptide" evidence="7">
    <location>
        <begin position="1"/>
        <end position="28"/>
    </location>
</feature>
<keyword evidence="2" id="KW-0479">Metal-binding</keyword>
<dbReference type="Pfam" id="PF01435">
    <property type="entry name" value="Peptidase_M48"/>
    <property type="match status" value="1"/>
</dbReference>
<keyword evidence="7" id="KW-0732">Signal</keyword>
<evidence type="ECO:0000256" key="4">
    <source>
        <dbReference type="ARBA" id="ARBA00022833"/>
    </source>
</evidence>
<evidence type="ECO:0000313" key="10">
    <source>
        <dbReference type="Proteomes" id="UP000501726"/>
    </source>
</evidence>